<keyword evidence="1" id="KW-1133">Transmembrane helix</keyword>
<dbReference type="EMBL" id="QWLV01000003">
    <property type="protein sequence ID" value="RHW17698.1"/>
    <property type="molecule type" value="Genomic_DNA"/>
</dbReference>
<feature type="transmembrane region" description="Helical" evidence="1">
    <location>
        <begin position="77"/>
        <end position="100"/>
    </location>
</feature>
<keyword evidence="1" id="KW-0812">Transmembrane</keyword>
<comment type="caution">
    <text evidence="2">The sequence shown here is derived from an EMBL/GenBank/DDBJ whole genome shotgun (WGS) entry which is preliminary data.</text>
</comment>
<evidence type="ECO:0000313" key="2">
    <source>
        <dbReference type="EMBL" id="RHW17698.1"/>
    </source>
</evidence>
<feature type="transmembrane region" description="Helical" evidence="1">
    <location>
        <begin position="44"/>
        <end position="65"/>
    </location>
</feature>
<feature type="transmembrane region" description="Helical" evidence="1">
    <location>
        <begin position="139"/>
        <end position="159"/>
    </location>
</feature>
<keyword evidence="3" id="KW-1185">Reference proteome</keyword>
<sequence length="211" mass="22622">MTRRQILAVLVAAAGWSALALQLWLSLAGMTANGFSPGGALWRILGYFTILTNILVAIVATRAAIRPDARGGVNDPRFELAVAAAILIVGIVYGVLLAHLVNLAGAHLLADMLLHRVQPVLFLLLWWMRRTGRLAWRDALWAPALPAAYAVYALARGRAEGWYAYWFFDADKLGAAELARNSVAMLAVTLLVGAALVWADGRKAAADPAPG</sequence>
<dbReference type="OrthoDB" id="9809977at2"/>
<evidence type="ECO:0000256" key="1">
    <source>
        <dbReference type="SAM" id="Phobius"/>
    </source>
</evidence>
<organism evidence="2 3">
    <name type="scientific">Sphingomonas gilva</name>
    <dbReference type="NCBI Taxonomy" id="2305907"/>
    <lineage>
        <taxon>Bacteria</taxon>
        <taxon>Pseudomonadati</taxon>
        <taxon>Pseudomonadota</taxon>
        <taxon>Alphaproteobacteria</taxon>
        <taxon>Sphingomonadales</taxon>
        <taxon>Sphingomonadaceae</taxon>
        <taxon>Sphingomonas</taxon>
    </lineage>
</organism>
<accession>A0A396RMT9</accession>
<dbReference type="AlphaFoldDB" id="A0A396RMT9"/>
<dbReference type="Proteomes" id="UP000266693">
    <property type="component" value="Unassembled WGS sequence"/>
</dbReference>
<dbReference type="RefSeq" id="WP_118863964.1">
    <property type="nucleotide sequence ID" value="NZ_QWLV01000003.1"/>
</dbReference>
<feature type="transmembrane region" description="Helical" evidence="1">
    <location>
        <begin position="106"/>
        <end position="127"/>
    </location>
</feature>
<reference evidence="2 3" key="1">
    <citation type="submission" date="2018-08" db="EMBL/GenBank/DDBJ databases">
        <title>The multiple taxonomic identification of Sphingomonas gilva.</title>
        <authorList>
            <person name="Zhu D."/>
            <person name="Zheng S."/>
        </authorList>
    </citation>
    <scope>NUCLEOTIDE SEQUENCE [LARGE SCALE GENOMIC DNA]</scope>
    <source>
        <strain evidence="2 3">ZDH117</strain>
    </source>
</reference>
<dbReference type="NCBIfam" id="NF038065">
    <property type="entry name" value="Pr6Pr"/>
    <property type="match status" value="1"/>
</dbReference>
<evidence type="ECO:0008006" key="4">
    <source>
        <dbReference type="Google" id="ProtNLM"/>
    </source>
</evidence>
<dbReference type="InterPro" id="IPR049713">
    <property type="entry name" value="Pr6Pr-like"/>
</dbReference>
<proteinExistence type="predicted"/>
<gene>
    <name evidence="2" type="ORF">D1610_09675</name>
</gene>
<protein>
    <recommendedName>
        <fullName evidence="4">Pr6Pr family membrane protein</fullName>
    </recommendedName>
</protein>
<feature type="transmembrane region" description="Helical" evidence="1">
    <location>
        <begin position="179"/>
        <end position="199"/>
    </location>
</feature>
<evidence type="ECO:0000313" key="3">
    <source>
        <dbReference type="Proteomes" id="UP000266693"/>
    </source>
</evidence>
<name>A0A396RMT9_9SPHN</name>
<keyword evidence="1" id="KW-0472">Membrane</keyword>